<dbReference type="PANTHER" id="PTHR39201">
    <property type="entry name" value="EXPORTED PROTEIN-RELATED"/>
    <property type="match status" value="1"/>
</dbReference>
<dbReference type="InterPro" id="IPR029039">
    <property type="entry name" value="Flavoprotein-like_sf"/>
</dbReference>
<feature type="domain" description="Flavodoxin-like" evidence="1">
    <location>
        <begin position="45"/>
        <end position="195"/>
    </location>
</feature>
<dbReference type="GO" id="GO:0010181">
    <property type="term" value="F:FMN binding"/>
    <property type="evidence" value="ECO:0007669"/>
    <property type="project" value="InterPro"/>
</dbReference>
<evidence type="ECO:0000259" key="1">
    <source>
        <dbReference type="Pfam" id="PF12682"/>
    </source>
</evidence>
<evidence type="ECO:0000313" key="3">
    <source>
        <dbReference type="Proteomes" id="UP000061587"/>
    </source>
</evidence>
<organism evidence="2 3">
    <name type="scientific">Phocaeicola vulgatus</name>
    <name type="common">Bacteroides vulgatus</name>
    <dbReference type="NCBI Taxonomy" id="821"/>
    <lineage>
        <taxon>Bacteria</taxon>
        <taxon>Pseudomonadati</taxon>
        <taxon>Bacteroidota</taxon>
        <taxon>Bacteroidia</taxon>
        <taxon>Bacteroidales</taxon>
        <taxon>Bacteroidaceae</taxon>
        <taxon>Phocaeicola</taxon>
    </lineage>
</organism>
<dbReference type="EMBL" id="CP013020">
    <property type="protein sequence ID" value="ALK85362.1"/>
    <property type="molecule type" value="Genomic_DNA"/>
</dbReference>
<dbReference type="Pfam" id="PF12682">
    <property type="entry name" value="Flavodoxin_4"/>
    <property type="match status" value="1"/>
</dbReference>
<dbReference type="NCBIfam" id="NF005501">
    <property type="entry name" value="PRK07116.1"/>
    <property type="match status" value="1"/>
</dbReference>
<reference evidence="3" key="1">
    <citation type="submission" date="2015-10" db="EMBL/GenBank/DDBJ databases">
        <title>Extensive mobilome-driven genome diversification in gut-associated Bacteroides vulgatus mpk.</title>
        <authorList>
            <person name="Beier S."/>
            <person name="Lange A."/>
            <person name="Huson D.H."/>
            <person name="Frick J.-S."/>
            <person name="Autenrieth I.B."/>
        </authorList>
    </citation>
    <scope>NUCLEOTIDE SEQUENCE [LARGE SCALE GENOMIC DNA]</scope>
    <source>
        <strain evidence="3">mpk</strain>
    </source>
</reference>
<gene>
    <name evidence="2" type="ORF">BvMPK_2775</name>
</gene>
<evidence type="ECO:0000313" key="2">
    <source>
        <dbReference type="EMBL" id="ALK85362.1"/>
    </source>
</evidence>
<name>A0A0N7J7J7_PHOVU</name>
<dbReference type="SUPFAM" id="SSF52218">
    <property type="entry name" value="Flavoproteins"/>
    <property type="match status" value="1"/>
</dbReference>
<accession>A0A0N7J7J7</accession>
<dbReference type="InterPro" id="IPR008254">
    <property type="entry name" value="Flavodoxin/NO_synth"/>
</dbReference>
<dbReference type="AlphaFoldDB" id="A0A0N7J7J7"/>
<dbReference type="Proteomes" id="UP000061587">
    <property type="component" value="Chromosome"/>
</dbReference>
<sequence length="196" mass="22140">MQHHKILKRIFEPNNINRMKRLGLFMTVIMILCITVNAQKQSNRTLVAYFSATGTTEKAAKQIAEVTGGALYEIQPAKKYTSADLDWHDKSSRSSVEMADASSRPALRSQPQNLAAYDTIYIGFPIWWNLAPRIINSFIEKGDFTGKILIPFATSGGSRISNAEQELKKAYPSLNWQKGRLMNGATKEEIKQWTKK</sequence>
<protein>
    <submittedName>
        <fullName evidence="2">Flavodoxin</fullName>
    </submittedName>
</protein>
<dbReference type="PANTHER" id="PTHR39201:SF1">
    <property type="entry name" value="FLAVODOXIN-LIKE DOMAIN-CONTAINING PROTEIN"/>
    <property type="match status" value="1"/>
</dbReference>
<dbReference type="Gene3D" id="3.40.50.360">
    <property type="match status" value="1"/>
</dbReference>
<dbReference type="PATRIC" id="fig|821.40.peg.3338"/>
<reference evidence="2 3" key="2">
    <citation type="journal article" date="2016" name="Genome Biol. Evol.">
        <title>Extensive mobilome-driven genome diversification in mouse gut-associated Bacteroides vulgatus mpk.</title>
        <authorList>
            <person name="Lange A."/>
            <person name="Beier S."/>
            <person name="Steimle A."/>
            <person name="Autenrieth I.B."/>
            <person name="Huson D.H."/>
            <person name="Frick J.S."/>
        </authorList>
    </citation>
    <scope>NUCLEOTIDE SEQUENCE [LARGE SCALE GENOMIC DNA]</scope>
    <source>
        <strain evidence="3">mpk</strain>
    </source>
</reference>
<proteinExistence type="predicted"/>